<protein>
    <submittedName>
        <fullName evidence="2">Thermonuclease family protein</fullName>
    </submittedName>
</protein>
<evidence type="ECO:0000313" key="2">
    <source>
        <dbReference type="EMBL" id="MCI0126286.1"/>
    </source>
</evidence>
<organism evidence="2 3">
    <name type="scientific">Paradevosia shaoguanensis</name>
    <dbReference type="NCBI Taxonomy" id="1335043"/>
    <lineage>
        <taxon>Bacteria</taxon>
        <taxon>Pseudomonadati</taxon>
        <taxon>Pseudomonadota</taxon>
        <taxon>Alphaproteobacteria</taxon>
        <taxon>Hyphomicrobiales</taxon>
        <taxon>Devosiaceae</taxon>
        <taxon>Paradevosia</taxon>
    </lineage>
</organism>
<dbReference type="SMART" id="SM00318">
    <property type="entry name" value="SNc"/>
    <property type="match status" value="1"/>
</dbReference>
<proteinExistence type="predicted"/>
<dbReference type="RefSeq" id="WP_281735221.1">
    <property type="nucleotide sequence ID" value="NZ_JAKETQ010000001.1"/>
</dbReference>
<evidence type="ECO:0000259" key="1">
    <source>
        <dbReference type="PROSITE" id="PS50830"/>
    </source>
</evidence>
<dbReference type="SUPFAM" id="SSF50199">
    <property type="entry name" value="Staphylococcal nuclease"/>
    <property type="match status" value="1"/>
</dbReference>
<reference evidence="2" key="1">
    <citation type="submission" date="2022-03" db="EMBL/GenBank/DDBJ databases">
        <title>The complete genome sequence of a Methyloterrigena soli.</title>
        <authorList>
            <person name="Zi Z."/>
        </authorList>
    </citation>
    <scope>NUCLEOTIDE SEQUENCE</scope>
    <source>
        <strain evidence="2">M48</strain>
    </source>
</reference>
<keyword evidence="3" id="KW-1185">Reference proteome</keyword>
<name>A0AA41QJY1_9HYPH</name>
<dbReference type="PANTHER" id="PTHR12302:SF26">
    <property type="entry name" value="BLR1266 PROTEIN"/>
    <property type="match status" value="1"/>
</dbReference>
<dbReference type="PANTHER" id="PTHR12302">
    <property type="entry name" value="EBNA2 BINDING PROTEIN P100"/>
    <property type="match status" value="1"/>
</dbReference>
<dbReference type="PROSITE" id="PS50830">
    <property type="entry name" value="TNASE_3"/>
    <property type="match status" value="1"/>
</dbReference>
<dbReference type="InterPro" id="IPR016071">
    <property type="entry name" value="Staphylococal_nuclease_OB-fold"/>
</dbReference>
<gene>
    <name evidence="2" type="ORF">ML536_05545</name>
</gene>
<feature type="domain" description="TNase-like" evidence="1">
    <location>
        <begin position="31"/>
        <end position="151"/>
    </location>
</feature>
<dbReference type="Gene3D" id="2.40.50.90">
    <property type="match status" value="1"/>
</dbReference>
<dbReference type="AlphaFoldDB" id="A0AA41QJY1"/>
<sequence>MKSRRAGLAQFVLVVLLLGAGAVAVAMLDNREPISGAAYVNDGDTITIDRQRIRIVGIDAPELDQPCADARGAQWRCGRSAREHLVDLVADRPISCVSEGRDKYGRILGRCRAGDTDLGADMVEAGLAVSYGDYKVRETLARVNARGIWAGSFEVPQQWRRTRGEDEGTFDLWGWLLALWRS</sequence>
<dbReference type="Pfam" id="PF00565">
    <property type="entry name" value="SNase"/>
    <property type="match status" value="1"/>
</dbReference>
<accession>A0AA41QJY1</accession>
<comment type="caution">
    <text evidence="2">The sequence shown here is derived from an EMBL/GenBank/DDBJ whole genome shotgun (WGS) entry which is preliminary data.</text>
</comment>
<evidence type="ECO:0000313" key="3">
    <source>
        <dbReference type="Proteomes" id="UP001156140"/>
    </source>
</evidence>
<dbReference type="InterPro" id="IPR035437">
    <property type="entry name" value="SNase_OB-fold_sf"/>
</dbReference>
<dbReference type="Proteomes" id="UP001156140">
    <property type="component" value="Unassembled WGS sequence"/>
</dbReference>
<dbReference type="EMBL" id="JALAZD010000001">
    <property type="protein sequence ID" value="MCI0126286.1"/>
    <property type="molecule type" value="Genomic_DNA"/>
</dbReference>